<evidence type="ECO:0000256" key="4">
    <source>
        <dbReference type="ARBA" id="ARBA00021735"/>
    </source>
</evidence>
<dbReference type="RefSeq" id="WP_191732756.1">
    <property type="nucleotide sequence ID" value="NZ_JACSPR010000002.1"/>
</dbReference>
<comment type="caution">
    <text evidence="6">The sequence shown here is derived from an EMBL/GenBank/DDBJ whole genome shotgun (WGS) entry which is preliminary data.</text>
</comment>
<accession>A0A8I0LF70</accession>
<keyword evidence="7" id="KW-1185">Reference proteome</keyword>
<dbReference type="EMBL" id="JACSPR010000002">
    <property type="protein sequence ID" value="MBD8029538.1"/>
    <property type="molecule type" value="Genomic_DNA"/>
</dbReference>
<dbReference type="CDD" id="cd00488">
    <property type="entry name" value="PCD_DCoH"/>
    <property type="match status" value="1"/>
</dbReference>
<evidence type="ECO:0000256" key="1">
    <source>
        <dbReference type="ARBA" id="ARBA00001554"/>
    </source>
</evidence>
<dbReference type="Pfam" id="PF01329">
    <property type="entry name" value="Pterin_4a"/>
    <property type="match status" value="1"/>
</dbReference>
<comment type="catalytic activity">
    <reaction evidence="1">
        <text>(4aS,6R)-4a-hydroxy-L-erythro-5,6,7,8-tetrahydrobiopterin = (6R)-L-erythro-6,7-dihydrobiopterin + H2O</text>
        <dbReference type="Rhea" id="RHEA:11920"/>
        <dbReference type="ChEBI" id="CHEBI:15377"/>
        <dbReference type="ChEBI" id="CHEBI:15642"/>
        <dbReference type="ChEBI" id="CHEBI:43120"/>
        <dbReference type="EC" id="4.2.1.96"/>
    </reaction>
</comment>
<reference evidence="6 7" key="1">
    <citation type="submission" date="2020-08" db="EMBL/GenBank/DDBJ databases">
        <title>A Genomic Blueprint of the Chicken Gut Microbiome.</title>
        <authorList>
            <person name="Gilroy R."/>
            <person name="Ravi A."/>
            <person name="Getino M."/>
            <person name="Pursley I."/>
            <person name="Horton D.L."/>
            <person name="Alikhan N.-F."/>
            <person name="Baker D."/>
            <person name="Gharbi K."/>
            <person name="Hall N."/>
            <person name="Watson M."/>
            <person name="Adriaenssens E.M."/>
            <person name="Foster-Nyarko E."/>
            <person name="Jarju S."/>
            <person name="Secka A."/>
            <person name="Antonio M."/>
            <person name="Oren A."/>
            <person name="Chaudhuri R."/>
            <person name="La Ragione R.M."/>
            <person name="Hildebrand F."/>
            <person name="Pallen M.J."/>
        </authorList>
    </citation>
    <scope>NUCLEOTIDE SEQUENCE [LARGE SCALE GENOMIC DNA]</scope>
    <source>
        <strain evidence="6 7">Sa1YVA5</strain>
    </source>
</reference>
<gene>
    <name evidence="6" type="ORF">H9627_04205</name>
</gene>
<dbReference type="SUPFAM" id="SSF55248">
    <property type="entry name" value="PCD-like"/>
    <property type="match status" value="1"/>
</dbReference>
<dbReference type="InterPro" id="IPR001533">
    <property type="entry name" value="Pterin_deHydtase"/>
</dbReference>
<evidence type="ECO:0000256" key="2">
    <source>
        <dbReference type="ARBA" id="ARBA00006472"/>
    </source>
</evidence>
<dbReference type="GO" id="GO:0008124">
    <property type="term" value="F:4-alpha-hydroxytetrahydrobiopterin dehydratase activity"/>
    <property type="evidence" value="ECO:0007669"/>
    <property type="project" value="UniProtKB-EC"/>
</dbReference>
<evidence type="ECO:0000256" key="3">
    <source>
        <dbReference type="ARBA" id="ARBA00013252"/>
    </source>
</evidence>
<dbReference type="PANTHER" id="PTHR12599">
    <property type="entry name" value="PTERIN-4-ALPHA-CARBINOLAMINE DEHYDRATASE"/>
    <property type="match status" value="1"/>
</dbReference>
<dbReference type="GO" id="GO:0006729">
    <property type="term" value="P:tetrahydrobiopterin biosynthetic process"/>
    <property type="evidence" value="ECO:0007669"/>
    <property type="project" value="InterPro"/>
</dbReference>
<evidence type="ECO:0000313" key="6">
    <source>
        <dbReference type="EMBL" id="MBD8029538.1"/>
    </source>
</evidence>
<keyword evidence="5" id="KW-0456">Lyase</keyword>
<dbReference type="Proteomes" id="UP000650224">
    <property type="component" value="Unassembled WGS sequence"/>
</dbReference>
<evidence type="ECO:0000256" key="5">
    <source>
        <dbReference type="ARBA" id="ARBA00023239"/>
    </source>
</evidence>
<dbReference type="Gene3D" id="3.30.1360.20">
    <property type="entry name" value="Transcriptional coactivator/pterin dehydratase"/>
    <property type="match status" value="1"/>
</dbReference>
<dbReference type="AlphaFoldDB" id="A0A8I0LF70"/>
<dbReference type="InterPro" id="IPR036428">
    <property type="entry name" value="PCD_sf"/>
</dbReference>
<dbReference type="EC" id="4.2.1.96" evidence="3"/>
<comment type="similarity">
    <text evidence="2">Belongs to the pterin-4-alpha-carbinolamine dehydratase family.</text>
</comment>
<evidence type="ECO:0000313" key="7">
    <source>
        <dbReference type="Proteomes" id="UP000650224"/>
    </source>
</evidence>
<sequence length="101" mass="11113">MTSTDRVTPQQIRDAGLDWTINDKTITATFSTGDFATGLALVNLIGESAETHNHHPDIELTYPTVTVTLTSHDIDDLSERDLRLARLINDHAEQLGVKKAS</sequence>
<proteinExistence type="inferred from homology"/>
<dbReference type="PANTHER" id="PTHR12599:SF0">
    <property type="entry name" value="PTERIN-4-ALPHA-CARBINOLAMINE DEHYDRATASE"/>
    <property type="match status" value="1"/>
</dbReference>
<name>A0A8I0LF70_9CORY</name>
<organism evidence="6 7">
    <name type="scientific">Corynebacterium gallinarum</name>
    <dbReference type="NCBI Taxonomy" id="2762214"/>
    <lineage>
        <taxon>Bacteria</taxon>
        <taxon>Bacillati</taxon>
        <taxon>Actinomycetota</taxon>
        <taxon>Actinomycetes</taxon>
        <taxon>Mycobacteriales</taxon>
        <taxon>Corynebacteriaceae</taxon>
        <taxon>Corynebacterium</taxon>
    </lineage>
</organism>
<protein>
    <recommendedName>
        <fullName evidence="4">Putative pterin-4-alpha-carbinolamine dehydratase</fullName>
        <ecNumber evidence="3">4.2.1.96</ecNumber>
    </recommendedName>
</protein>